<name>A0ABR2VS47_9FUNG</name>
<dbReference type="PANTHER" id="PTHR23112">
    <property type="entry name" value="G PROTEIN-COUPLED RECEPTOR 157-RELATED"/>
    <property type="match status" value="1"/>
</dbReference>
<gene>
    <name evidence="6" type="ORF">K7432_013199</name>
</gene>
<keyword evidence="3 5" id="KW-1133">Transmembrane helix</keyword>
<evidence type="ECO:0000313" key="7">
    <source>
        <dbReference type="Proteomes" id="UP001479436"/>
    </source>
</evidence>
<evidence type="ECO:0000313" key="6">
    <source>
        <dbReference type="EMBL" id="KAK9694985.1"/>
    </source>
</evidence>
<comment type="subcellular location">
    <subcellularLocation>
        <location evidence="1">Membrane</location>
        <topology evidence="1">Multi-pass membrane protein</topology>
    </subcellularLocation>
</comment>
<organism evidence="6 7">
    <name type="scientific">Basidiobolus ranarum</name>
    <dbReference type="NCBI Taxonomy" id="34480"/>
    <lineage>
        <taxon>Eukaryota</taxon>
        <taxon>Fungi</taxon>
        <taxon>Fungi incertae sedis</taxon>
        <taxon>Zoopagomycota</taxon>
        <taxon>Entomophthoromycotina</taxon>
        <taxon>Basidiobolomycetes</taxon>
        <taxon>Basidiobolales</taxon>
        <taxon>Basidiobolaceae</taxon>
        <taxon>Basidiobolus</taxon>
    </lineage>
</organism>
<keyword evidence="2 5" id="KW-0812">Transmembrane</keyword>
<feature type="transmembrane region" description="Helical" evidence="5">
    <location>
        <begin position="107"/>
        <end position="130"/>
    </location>
</feature>
<protein>
    <recommendedName>
        <fullName evidence="8">G-protein coupled receptors family 2 profile 2 domain-containing protein</fullName>
    </recommendedName>
</protein>
<evidence type="ECO:0000256" key="5">
    <source>
        <dbReference type="SAM" id="Phobius"/>
    </source>
</evidence>
<accession>A0ABR2VS47</accession>
<evidence type="ECO:0000256" key="4">
    <source>
        <dbReference type="ARBA" id="ARBA00023136"/>
    </source>
</evidence>
<reference evidence="6 7" key="1">
    <citation type="submission" date="2023-04" db="EMBL/GenBank/DDBJ databases">
        <title>Genome of Basidiobolus ranarum AG-B5.</title>
        <authorList>
            <person name="Stajich J.E."/>
            <person name="Carter-House D."/>
            <person name="Gryganskyi A."/>
        </authorList>
    </citation>
    <scope>NUCLEOTIDE SEQUENCE [LARGE SCALE GENOMIC DNA]</scope>
    <source>
        <strain evidence="6 7">AG-B5</strain>
    </source>
</reference>
<dbReference type="Proteomes" id="UP001479436">
    <property type="component" value="Unassembled WGS sequence"/>
</dbReference>
<feature type="transmembrane region" description="Helical" evidence="5">
    <location>
        <begin position="36"/>
        <end position="54"/>
    </location>
</feature>
<dbReference type="EMBL" id="JASJQH010008136">
    <property type="protein sequence ID" value="KAK9694985.1"/>
    <property type="molecule type" value="Genomic_DNA"/>
</dbReference>
<keyword evidence="4 5" id="KW-0472">Membrane</keyword>
<sequence>MIFHGTTAYRTQESLLAIVPSRACFWIRLILNFSKIMVVFLTCTISFNLDLVFIHQRLDASRYQAWYIPFAFLFGLAITLPSAIYSYVKGVCWLGDPSQSLLIALEWWMTSYIWLIIGLTYSLITVIRVIRMLRRHEQYIEAFNPHETKMHENLRRVIFRIIMYVTIPIITFTPTILSFFFQTIGFTLSDAEYDGFYAQLDTFFWILAEGFTSSTGILTGLVFFLDPVVKNVFLSFRKQTLPQAGFVSKFPKKKPTPEMSLNDHFIGNGNDAVGGKDFDLDMLSILSPNVSSPSKTLSLL</sequence>
<comment type="caution">
    <text evidence="6">The sequence shown here is derived from an EMBL/GenBank/DDBJ whole genome shotgun (WGS) entry which is preliminary data.</text>
</comment>
<evidence type="ECO:0000256" key="1">
    <source>
        <dbReference type="ARBA" id="ARBA00004141"/>
    </source>
</evidence>
<dbReference type="PANTHER" id="PTHR23112:SF0">
    <property type="entry name" value="TRANSMEMBRANE PROTEIN 116"/>
    <property type="match status" value="1"/>
</dbReference>
<evidence type="ECO:0008006" key="8">
    <source>
        <dbReference type="Google" id="ProtNLM"/>
    </source>
</evidence>
<dbReference type="SUPFAM" id="SSF81321">
    <property type="entry name" value="Family A G protein-coupled receptor-like"/>
    <property type="match status" value="1"/>
</dbReference>
<evidence type="ECO:0000256" key="3">
    <source>
        <dbReference type="ARBA" id="ARBA00022989"/>
    </source>
</evidence>
<keyword evidence="7" id="KW-1185">Reference proteome</keyword>
<feature type="transmembrane region" description="Helical" evidence="5">
    <location>
        <begin position="66"/>
        <end position="87"/>
    </location>
</feature>
<evidence type="ECO:0000256" key="2">
    <source>
        <dbReference type="ARBA" id="ARBA00022692"/>
    </source>
</evidence>
<feature type="transmembrane region" description="Helical" evidence="5">
    <location>
        <begin position="157"/>
        <end position="182"/>
    </location>
</feature>
<feature type="transmembrane region" description="Helical" evidence="5">
    <location>
        <begin position="202"/>
        <end position="225"/>
    </location>
</feature>
<proteinExistence type="predicted"/>